<feature type="compositionally biased region" description="Polar residues" evidence="1">
    <location>
        <begin position="67"/>
        <end position="76"/>
    </location>
</feature>
<keyword evidence="3" id="KW-1185">Reference proteome</keyword>
<name>A0A8J7YWW5_9CYAN</name>
<feature type="region of interest" description="Disordered" evidence="1">
    <location>
        <begin position="1"/>
        <end position="76"/>
    </location>
</feature>
<reference evidence="2" key="1">
    <citation type="submission" date="2019-12" db="EMBL/GenBank/DDBJ databases">
        <title>High-Quality draft genome sequences of three cyanobacteria isolated from the limestone walls of the Old Cathedral of Coimbra.</title>
        <authorList>
            <person name="Tiago I."/>
            <person name="Soares F."/>
            <person name="Portugal A."/>
        </authorList>
    </citation>
    <scope>NUCLEOTIDE SEQUENCE</scope>
    <source>
        <strain evidence="2">A</strain>
    </source>
</reference>
<evidence type="ECO:0000313" key="2">
    <source>
        <dbReference type="EMBL" id="NDJ16137.1"/>
    </source>
</evidence>
<evidence type="ECO:0000313" key="3">
    <source>
        <dbReference type="Proteomes" id="UP000646053"/>
    </source>
</evidence>
<dbReference type="AlphaFoldDB" id="A0A8J7YWW5"/>
<dbReference type="RefSeq" id="WP_162421651.1">
    <property type="nucleotide sequence ID" value="NZ_WVIE01000002.1"/>
</dbReference>
<evidence type="ECO:0000256" key="1">
    <source>
        <dbReference type="SAM" id="MobiDB-lite"/>
    </source>
</evidence>
<accession>A0A8J7YWW5</accession>
<proteinExistence type="predicted"/>
<sequence>MTQDSRPPIELSVHESADPNAISANPEAEASSKTNDLNNSVHDDENVDVPIPGLDDDHRTKTLGDDQITTVNRSAG</sequence>
<gene>
    <name evidence="2" type="ORF">GS601_02350</name>
</gene>
<comment type="caution">
    <text evidence="2">The sequence shown here is derived from an EMBL/GenBank/DDBJ whole genome shotgun (WGS) entry which is preliminary data.</text>
</comment>
<protein>
    <submittedName>
        <fullName evidence="2">Uncharacterized protein</fullName>
    </submittedName>
</protein>
<dbReference type="EMBL" id="WVIE01000002">
    <property type="protein sequence ID" value="NDJ16137.1"/>
    <property type="molecule type" value="Genomic_DNA"/>
</dbReference>
<organism evidence="2 3">
    <name type="scientific">Myxacorys almedinensis A</name>
    <dbReference type="NCBI Taxonomy" id="2690445"/>
    <lineage>
        <taxon>Bacteria</taxon>
        <taxon>Bacillati</taxon>
        <taxon>Cyanobacteriota</taxon>
        <taxon>Cyanophyceae</taxon>
        <taxon>Leptolyngbyales</taxon>
        <taxon>Leptolyngbyaceae</taxon>
        <taxon>Myxacorys</taxon>
        <taxon>Myxacorys almedinensis</taxon>
    </lineage>
</organism>
<feature type="compositionally biased region" description="Basic and acidic residues" evidence="1">
    <location>
        <begin position="55"/>
        <end position="64"/>
    </location>
</feature>
<dbReference type="Proteomes" id="UP000646053">
    <property type="component" value="Unassembled WGS sequence"/>
</dbReference>
<feature type="compositionally biased region" description="Polar residues" evidence="1">
    <location>
        <begin position="31"/>
        <end position="40"/>
    </location>
</feature>